<dbReference type="EMBL" id="QGGO01000012">
    <property type="protein sequence ID" value="PWK26336.1"/>
    <property type="molecule type" value="Genomic_DNA"/>
</dbReference>
<organism evidence="1 2">
    <name type="scientific">Arcicella aurantiaca</name>
    <dbReference type="NCBI Taxonomy" id="591202"/>
    <lineage>
        <taxon>Bacteria</taxon>
        <taxon>Pseudomonadati</taxon>
        <taxon>Bacteroidota</taxon>
        <taxon>Cytophagia</taxon>
        <taxon>Cytophagales</taxon>
        <taxon>Flectobacillaceae</taxon>
        <taxon>Arcicella</taxon>
    </lineage>
</organism>
<protein>
    <submittedName>
        <fullName evidence="1">Uncharacterized protein</fullName>
    </submittedName>
</protein>
<dbReference type="Proteomes" id="UP000245489">
    <property type="component" value="Unassembled WGS sequence"/>
</dbReference>
<dbReference type="RefSeq" id="WP_158279576.1">
    <property type="nucleotide sequence ID" value="NZ_QGGO01000012.1"/>
</dbReference>
<name>A0A316E8D5_9BACT</name>
<dbReference type="AlphaFoldDB" id="A0A316E8D5"/>
<evidence type="ECO:0000313" key="1">
    <source>
        <dbReference type="EMBL" id="PWK26336.1"/>
    </source>
</evidence>
<proteinExistence type="predicted"/>
<sequence>MTIKVPQNATKAQLEDIFTKVAKNNPQKKSKDFAGKFNFKIDSLAFQRDLR</sequence>
<keyword evidence="2" id="KW-1185">Reference proteome</keyword>
<evidence type="ECO:0000313" key="2">
    <source>
        <dbReference type="Proteomes" id="UP000245489"/>
    </source>
</evidence>
<comment type="caution">
    <text evidence="1">The sequence shown here is derived from an EMBL/GenBank/DDBJ whole genome shotgun (WGS) entry which is preliminary data.</text>
</comment>
<reference evidence="1 2" key="1">
    <citation type="submission" date="2018-05" db="EMBL/GenBank/DDBJ databases">
        <title>Genomic Encyclopedia of Archaeal and Bacterial Type Strains, Phase II (KMG-II): from individual species to whole genera.</title>
        <authorList>
            <person name="Goeker M."/>
        </authorList>
    </citation>
    <scope>NUCLEOTIDE SEQUENCE [LARGE SCALE GENOMIC DNA]</scope>
    <source>
        <strain evidence="1 2">DSM 22214</strain>
    </source>
</reference>
<gene>
    <name evidence="1" type="ORF">LV89_02507</name>
</gene>
<accession>A0A316E8D5</accession>